<evidence type="ECO:0000256" key="1">
    <source>
        <dbReference type="SAM" id="SignalP"/>
    </source>
</evidence>
<feature type="chain" id="PRO_5032270568" evidence="1">
    <location>
        <begin position="24"/>
        <end position="270"/>
    </location>
</feature>
<proteinExistence type="predicted"/>
<gene>
    <name evidence="2" type="ORF">PMACD_LOCUS2301</name>
</gene>
<accession>A0A821N2F8</accession>
<organism evidence="2 3">
    <name type="scientific">Pieris macdunnoughi</name>
    <dbReference type="NCBI Taxonomy" id="345717"/>
    <lineage>
        <taxon>Eukaryota</taxon>
        <taxon>Metazoa</taxon>
        <taxon>Ecdysozoa</taxon>
        <taxon>Arthropoda</taxon>
        <taxon>Hexapoda</taxon>
        <taxon>Insecta</taxon>
        <taxon>Pterygota</taxon>
        <taxon>Neoptera</taxon>
        <taxon>Endopterygota</taxon>
        <taxon>Lepidoptera</taxon>
        <taxon>Glossata</taxon>
        <taxon>Ditrysia</taxon>
        <taxon>Papilionoidea</taxon>
        <taxon>Pieridae</taxon>
        <taxon>Pierinae</taxon>
        <taxon>Pieris</taxon>
    </lineage>
</organism>
<protein>
    <submittedName>
        <fullName evidence="2">Uncharacterized protein</fullName>
    </submittedName>
</protein>
<dbReference type="EMBL" id="CAJOBZ010000004">
    <property type="protein sequence ID" value="CAF4780182.1"/>
    <property type="molecule type" value="Genomic_DNA"/>
</dbReference>
<evidence type="ECO:0000313" key="2">
    <source>
        <dbReference type="EMBL" id="CAF4780182.1"/>
    </source>
</evidence>
<dbReference type="Proteomes" id="UP000663880">
    <property type="component" value="Unassembled WGS sequence"/>
</dbReference>
<reference evidence="2" key="1">
    <citation type="submission" date="2021-02" db="EMBL/GenBank/DDBJ databases">
        <authorList>
            <person name="Steward A R."/>
        </authorList>
    </citation>
    <scope>NUCLEOTIDE SEQUENCE</scope>
</reference>
<feature type="signal peptide" evidence="1">
    <location>
        <begin position="1"/>
        <end position="23"/>
    </location>
</feature>
<evidence type="ECO:0000313" key="3">
    <source>
        <dbReference type="Proteomes" id="UP000663880"/>
    </source>
</evidence>
<keyword evidence="1" id="KW-0732">Signal</keyword>
<sequence length="270" mass="31649">MFKVLVLYLSLTFGVTIVHGVCGDSIRWSHRVNIDDIYGVWYGVGYAQHNPDMTNRPDEIGCVSLYISDAENDIISDNFFDATLPIRNYTDQNWRSSKSNPWSGNALAGSWLDIRLRRRDKRDLFGQKRIRVLWDEDGHTMEQIYLYYPEEPGFWTAETMSTWEREMKAKGVEIWYPDDPPRHPDVIKLLKVTPSTLVLNHCSEIGDGGIFSLILRRSPTRVERWEWYDYKRQFYTFDLPNVHRYNAICAGCNHTNSIILFLICLLLRKL</sequence>
<comment type="caution">
    <text evidence="2">The sequence shown here is derived from an EMBL/GenBank/DDBJ whole genome shotgun (WGS) entry which is preliminary data.</text>
</comment>
<name>A0A821N2F8_9NEOP</name>
<keyword evidence="3" id="KW-1185">Reference proteome</keyword>
<dbReference type="OrthoDB" id="7382455at2759"/>
<dbReference type="AlphaFoldDB" id="A0A821N2F8"/>